<dbReference type="InterPro" id="IPR006119">
    <property type="entry name" value="Resolv_N"/>
</dbReference>
<gene>
    <name evidence="2" type="ORF">EOT05_01030</name>
</gene>
<reference evidence="2" key="1">
    <citation type="submission" date="2019-01" db="EMBL/GenBank/DDBJ databases">
        <title>Genomic signatures and co-occurrence patterns of the ultra-small Saccharimodia (Patescibacteria phylum) suggest a symbiotic lifestyle.</title>
        <authorList>
            <person name="Lemos L."/>
            <person name="Medeiros J."/>
            <person name="Andreote F."/>
            <person name="Fernandes G."/>
            <person name="Varani A."/>
            <person name="Oliveira G."/>
            <person name="Pylro V."/>
        </authorList>
    </citation>
    <scope>NUCLEOTIDE SEQUENCE [LARGE SCALE GENOMIC DNA]</scope>
    <source>
        <strain evidence="2">AMD02</strain>
    </source>
</reference>
<dbReference type="Proteomes" id="UP000289257">
    <property type="component" value="Unassembled WGS sequence"/>
</dbReference>
<proteinExistence type="predicted"/>
<dbReference type="GO" id="GO:0003677">
    <property type="term" value="F:DNA binding"/>
    <property type="evidence" value="ECO:0007669"/>
    <property type="project" value="InterPro"/>
</dbReference>
<sequence length="423" mass="48572">METVPSLKYCLYARKSSESDERQAMSIDSQLAEMRALAEIEGLNVVCELQESHSAKDSGKRPVYNKLLKGLANEEYNAVLTWAPDRLSRNAGDLGAVVDLMDQGKLLHIRTYSQTFTNNPNEKFLLMILCSQAKLENDNKSINVKRGIRTKCEMGWRPGVAPLGYMNRAFGGVNDIILDPERAPLIKEAFEKAGYERWSGRRLKAWFDEQGFTNRSGKSISVSQILVILSTPFYYGRFQYPQAPEAPWYNGAHKPLISKELYDLVQETRGVDKGIWGSKTFAFRGMLKCGQCDADITAQDKFKLLKSGDTKRFVYYNCTRRKDPDCKEKYVNEEKLCELLQAFIEQHHQEMAIEEKLRAKVDKHFYVTKTLLNHYKIERDLDNPFVEYSRYILASGTEGDRIRFASGIKTKLQIRHGELEFYA</sequence>
<dbReference type="SUPFAM" id="SSF53041">
    <property type="entry name" value="Resolvase-like"/>
    <property type="match status" value="1"/>
</dbReference>
<dbReference type="Gene3D" id="3.40.50.1390">
    <property type="entry name" value="Resolvase, N-terminal catalytic domain"/>
    <property type="match status" value="1"/>
</dbReference>
<dbReference type="Pfam" id="PF13408">
    <property type="entry name" value="Zn_ribbon_recom"/>
    <property type="match status" value="1"/>
</dbReference>
<dbReference type="InterPro" id="IPR011109">
    <property type="entry name" value="DNA_bind_recombinase_dom"/>
</dbReference>
<dbReference type="Gene3D" id="3.90.1750.20">
    <property type="entry name" value="Putative Large Serine Recombinase, Chain B, Domain 2"/>
    <property type="match status" value="1"/>
</dbReference>
<dbReference type="PANTHER" id="PTHR30461">
    <property type="entry name" value="DNA-INVERTASE FROM LAMBDOID PROPHAGE"/>
    <property type="match status" value="1"/>
</dbReference>
<feature type="domain" description="Resolvase/invertase-type recombinase catalytic" evidence="1">
    <location>
        <begin position="8"/>
        <end position="155"/>
    </location>
</feature>
<dbReference type="CDD" id="cd00338">
    <property type="entry name" value="Ser_Recombinase"/>
    <property type="match status" value="1"/>
</dbReference>
<dbReference type="Pfam" id="PF07508">
    <property type="entry name" value="Recombinase"/>
    <property type="match status" value="1"/>
</dbReference>
<evidence type="ECO:0000259" key="1">
    <source>
        <dbReference type="PROSITE" id="PS51736"/>
    </source>
</evidence>
<dbReference type="InterPro" id="IPR038109">
    <property type="entry name" value="DNA_bind_recomb_sf"/>
</dbReference>
<organism evidence="2 3">
    <name type="scientific">Candidatus Microsaccharimonas sossegonensis</name>
    <dbReference type="NCBI Taxonomy" id="2506948"/>
    <lineage>
        <taxon>Bacteria</taxon>
        <taxon>Candidatus Saccharimonadota</taxon>
        <taxon>Candidatus Saccharimonadia</taxon>
        <taxon>Candidatus Saccharimonadales</taxon>
        <taxon>Candidatus Saccharimonadaceae</taxon>
        <taxon>Candidatus Microsaccharimonas</taxon>
    </lineage>
</organism>
<protein>
    <submittedName>
        <fullName evidence="2">Recombinase family protein</fullName>
    </submittedName>
</protein>
<name>A0A4Q0AGX0_9BACT</name>
<dbReference type="AlphaFoldDB" id="A0A4Q0AGX0"/>
<dbReference type="Pfam" id="PF00239">
    <property type="entry name" value="Resolvase"/>
    <property type="match status" value="1"/>
</dbReference>
<dbReference type="InterPro" id="IPR036162">
    <property type="entry name" value="Resolvase-like_N_sf"/>
</dbReference>
<evidence type="ECO:0000313" key="2">
    <source>
        <dbReference type="EMBL" id="RWZ78334.1"/>
    </source>
</evidence>
<dbReference type="PROSITE" id="PS51736">
    <property type="entry name" value="RECOMBINASES_3"/>
    <property type="match status" value="1"/>
</dbReference>
<dbReference type="EMBL" id="SCKX01000001">
    <property type="protein sequence ID" value="RWZ78334.1"/>
    <property type="molecule type" value="Genomic_DNA"/>
</dbReference>
<dbReference type="InterPro" id="IPR025827">
    <property type="entry name" value="Zn_ribbon_recom_dom"/>
</dbReference>
<comment type="caution">
    <text evidence="2">The sequence shown here is derived from an EMBL/GenBank/DDBJ whole genome shotgun (WGS) entry which is preliminary data.</text>
</comment>
<dbReference type="PANTHER" id="PTHR30461:SF23">
    <property type="entry name" value="DNA RECOMBINASE-RELATED"/>
    <property type="match status" value="1"/>
</dbReference>
<keyword evidence="3" id="KW-1185">Reference proteome</keyword>
<dbReference type="GO" id="GO:0000150">
    <property type="term" value="F:DNA strand exchange activity"/>
    <property type="evidence" value="ECO:0007669"/>
    <property type="project" value="InterPro"/>
</dbReference>
<dbReference type="InterPro" id="IPR050639">
    <property type="entry name" value="SSR_resolvase"/>
</dbReference>
<evidence type="ECO:0000313" key="3">
    <source>
        <dbReference type="Proteomes" id="UP000289257"/>
    </source>
</evidence>
<dbReference type="SMART" id="SM00857">
    <property type="entry name" value="Resolvase"/>
    <property type="match status" value="1"/>
</dbReference>
<accession>A0A4Q0AGX0</accession>